<name>A0A9E7K7M4_9LILI</name>
<evidence type="ECO:0000313" key="1">
    <source>
        <dbReference type="EMBL" id="URE09623.1"/>
    </source>
</evidence>
<dbReference type="EMBL" id="CP097508">
    <property type="protein sequence ID" value="URE09623.1"/>
    <property type="molecule type" value="Genomic_DNA"/>
</dbReference>
<dbReference type="AlphaFoldDB" id="A0A9E7K7M4"/>
<reference evidence="1" key="1">
    <citation type="submission" date="2022-05" db="EMBL/GenBank/DDBJ databases">
        <title>The Musa troglodytarum L. genome provides insights into the mechanism of non-climacteric behaviour and enrichment of carotenoids.</title>
        <authorList>
            <person name="Wang J."/>
        </authorList>
    </citation>
    <scope>NUCLEOTIDE SEQUENCE</scope>
    <source>
        <tissue evidence="1">Leaf</tissue>
    </source>
</reference>
<gene>
    <name evidence="1" type="ORF">MUK42_34249</name>
</gene>
<protein>
    <submittedName>
        <fullName evidence="1">Uncharacterized protein</fullName>
    </submittedName>
</protein>
<organism evidence="1 2">
    <name type="scientific">Musa troglodytarum</name>
    <name type="common">fe'i banana</name>
    <dbReference type="NCBI Taxonomy" id="320322"/>
    <lineage>
        <taxon>Eukaryota</taxon>
        <taxon>Viridiplantae</taxon>
        <taxon>Streptophyta</taxon>
        <taxon>Embryophyta</taxon>
        <taxon>Tracheophyta</taxon>
        <taxon>Spermatophyta</taxon>
        <taxon>Magnoliopsida</taxon>
        <taxon>Liliopsida</taxon>
        <taxon>Zingiberales</taxon>
        <taxon>Musaceae</taxon>
        <taxon>Musa</taxon>
    </lineage>
</organism>
<evidence type="ECO:0000313" key="2">
    <source>
        <dbReference type="Proteomes" id="UP001055439"/>
    </source>
</evidence>
<proteinExistence type="predicted"/>
<dbReference type="Proteomes" id="UP001055439">
    <property type="component" value="Chromosome 6"/>
</dbReference>
<accession>A0A9E7K7M4</accession>
<sequence length="80" mass="9010">MNLLDEVPHGVVLGECVIEHGDADVRDEHEGFPRSRGNLWDSCIFFKGFKKLAQIKRKWKKQGHCSNSDASILGNESTNL</sequence>
<keyword evidence="2" id="KW-1185">Reference proteome</keyword>